<dbReference type="RefSeq" id="WP_015470647.1">
    <property type="nucleotide sequence ID" value="NC_020813.1"/>
</dbReference>
<keyword evidence="6" id="KW-1185">Reference proteome</keyword>
<keyword evidence="2" id="KW-0233">DNA recombination</keyword>
<dbReference type="OrthoDB" id="9812244at2"/>
<dbReference type="PATRIC" id="fig|1184267.3.peg.1966"/>
<dbReference type="GO" id="GO:0043590">
    <property type="term" value="C:bacterial nucleoid"/>
    <property type="evidence" value="ECO:0007669"/>
    <property type="project" value="TreeGrafter"/>
</dbReference>
<evidence type="ECO:0000256" key="2">
    <source>
        <dbReference type="ARBA" id="ARBA00023172"/>
    </source>
</evidence>
<feature type="domain" description="DNA replication/recombination mediator RecO N-terminal" evidence="4">
    <location>
        <begin position="1"/>
        <end position="82"/>
    </location>
</feature>
<evidence type="ECO:0000313" key="5">
    <source>
        <dbReference type="EMBL" id="AGH96157.1"/>
    </source>
</evidence>
<dbReference type="AlphaFoldDB" id="M4V9T3"/>
<dbReference type="Gene3D" id="2.40.50.140">
    <property type="entry name" value="Nucleic acid-binding proteins"/>
    <property type="match status" value="1"/>
</dbReference>
<reference evidence="5 6" key="1">
    <citation type="journal article" date="2013" name="ISME J.">
        <title>By their genes ye shall know them: genomic signatures of predatory bacteria.</title>
        <authorList>
            <person name="Pasternak Z."/>
            <person name="Pietrokovski S."/>
            <person name="Rotem O."/>
            <person name="Gophna U."/>
            <person name="Lurie-Weinberger M.N."/>
            <person name="Jurkevitch E."/>
        </authorList>
    </citation>
    <scope>NUCLEOTIDE SEQUENCE [LARGE SCALE GENOMIC DNA]</scope>
    <source>
        <strain evidence="5 6">JSS</strain>
    </source>
</reference>
<accession>M4V9T3</accession>
<dbReference type="InterPro" id="IPR037278">
    <property type="entry name" value="ARFGAP/RecO"/>
</dbReference>
<evidence type="ECO:0000256" key="3">
    <source>
        <dbReference type="ARBA" id="ARBA00023204"/>
    </source>
</evidence>
<proteinExistence type="predicted"/>
<dbReference type="EMBL" id="CP003537">
    <property type="protein sequence ID" value="AGH96157.1"/>
    <property type="molecule type" value="Genomic_DNA"/>
</dbReference>
<dbReference type="PANTHER" id="PTHR33991">
    <property type="entry name" value="DNA REPAIR PROTEIN RECO"/>
    <property type="match status" value="1"/>
</dbReference>
<dbReference type="InterPro" id="IPR012340">
    <property type="entry name" value="NA-bd_OB-fold"/>
</dbReference>
<dbReference type="GO" id="GO:0006302">
    <property type="term" value="P:double-strand break repair"/>
    <property type="evidence" value="ECO:0007669"/>
    <property type="project" value="TreeGrafter"/>
</dbReference>
<dbReference type="STRING" id="1184267.A11Q_1941"/>
<dbReference type="GO" id="GO:0006310">
    <property type="term" value="P:DNA recombination"/>
    <property type="evidence" value="ECO:0007669"/>
    <property type="project" value="UniProtKB-KW"/>
</dbReference>
<sequence length="205" mass="23067">MSEKQGRFIILKKIKYGEADLIIQAISVDGSRHSFIAKSALKSKKRFGGGILEPLHYVGFTYKEGSAAHQMKTLNEATLIEDFKDIREDYDKLELGLFVLNCVSHVSLEGDQSSDFLFNLTGHTLRAVSQSKNYDVLKLHFCLKFLYQQGVISLETWMTPFLKTNISDSIQLAEDENIKIITENYLGSIESLVAQYIKTADAGFA</sequence>
<gene>
    <name evidence="5" type="ORF">A11Q_1941</name>
</gene>
<evidence type="ECO:0000313" key="6">
    <source>
        <dbReference type="Proteomes" id="UP000012040"/>
    </source>
</evidence>
<dbReference type="Pfam" id="PF11967">
    <property type="entry name" value="RecO_N"/>
    <property type="match status" value="1"/>
</dbReference>
<evidence type="ECO:0000259" key="4">
    <source>
        <dbReference type="Pfam" id="PF11967"/>
    </source>
</evidence>
<dbReference type="InterPro" id="IPR022572">
    <property type="entry name" value="DNA_rep/recomb_RecO_N"/>
</dbReference>
<dbReference type="InterPro" id="IPR003717">
    <property type="entry name" value="RecO"/>
</dbReference>
<dbReference type="SUPFAM" id="SSF57863">
    <property type="entry name" value="ArfGap/RecO-like zinc finger"/>
    <property type="match status" value="1"/>
</dbReference>
<dbReference type="SUPFAM" id="SSF50249">
    <property type="entry name" value="Nucleic acid-binding proteins"/>
    <property type="match status" value="1"/>
</dbReference>
<dbReference type="PANTHER" id="PTHR33991:SF1">
    <property type="entry name" value="DNA REPAIR PROTEIN RECO"/>
    <property type="match status" value="1"/>
</dbReference>
<dbReference type="Proteomes" id="UP000012040">
    <property type="component" value="Chromosome"/>
</dbReference>
<evidence type="ECO:0000256" key="1">
    <source>
        <dbReference type="ARBA" id="ARBA00022763"/>
    </source>
</evidence>
<keyword evidence="3" id="KW-0234">DNA repair</keyword>
<name>M4V9T3_9BACT</name>
<dbReference type="HOGENOM" id="CLU_1451788_0_0_7"/>
<keyword evidence="1" id="KW-0227">DNA damage</keyword>
<organism evidence="5 6">
    <name type="scientific">Pseudobdellovibrio exovorus JSS</name>
    <dbReference type="NCBI Taxonomy" id="1184267"/>
    <lineage>
        <taxon>Bacteria</taxon>
        <taxon>Pseudomonadati</taxon>
        <taxon>Bdellovibrionota</taxon>
        <taxon>Bdellovibrionia</taxon>
        <taxon>Bdellovibrionales</taxon>
        <taxon>Pseudobdellovibrionaceae</taxon>
        <taxon>Pseudobdellovibrio</taxon>
    </lineage>
</organism>
<dbReference type="NCBIfam" id="TIGR00613">
    <property type="entry name" value="reco"/>
    <property type="match status" value="1"/>
</dbReference>
<protein>
    <recommendedName>
        <fullName evidence="4">DNA replication/recombination mediator RecO N-terminal domain-containing protein</fullName>
    </recommendedName>
</protein>
<dbReference type="eggNOG" id="COG1381">
    <property type="taxonomic scope" value="Bacteria"/>
</dbReference>
<dbReference type="KEGG" id="bex:A11Q_1941"/>